<dbReference type="OrthoDB" id="5879840at2"/>
<keyword evidence="1" id="KW-0812">Transmembrane</keyword>
<sequence>MLTFIIAALLVVNFFYINKNKPVEVQSYLSIGLMASYLALLVFVPPHSGINAIYIGNMFGMISLISFGAILFPELNKFLPENITRIAGWSGLIGISLLLCIYKLFIWR</sequence>
<dbReference type="AlphaFoldDB" id="A0A1M7YXV0"/>
<dbReference type="Proteomes" id="UP000184600">
    <property type="component" value="Unassembled WGS sequence"/>
</dbReference>
<dbReference type="STRING" id="1117707.VQ7734_03161"/>
<feature type="transmembrane region" description="Helical" evidence="1">
    <location>
        <begin position="27"/>
        <end position="45"/>
    </location>
</feature>
<feature type="transmembrane region" description="Helical" evidence="1">
    <location>
        <begin position="52"/>
        <end position="71"/>
    </location>
</feature>
<evidence type="ECO:0000313" key="2">
    <source>
        <dbReference type="EMBL" id="SHO57392.1"/>
    </source>
</evidence>
<accession>A0A1M7YXV0</accession>
<organism evidence="2 3">
    <name type="scientific">Vibrio quintilis</name>
    <dbReference type="NCBI Taxonomy" id="1117707"/>
    <lineage>
        <taxon>Bacteria</taxon>
        <taxon>Pseudomonadati</taxon>
        <taxon>Pseudomonadota</taxon>
        <taxon>Gammaproteobacteria</taxon>
        <taxon>Vibrionales</taxon>
        <taxon>Vibrionaceae</taxon>
        <taxon>Vibrio</taxon>
    </lineage>
</organism>
<feature type="transmembrane region" description="Helical" evidence="1">
    <location>
        <begin position="86"/>
        <end position="105"/>
    </location>
</feature>
<evidence type="ECO:0000256" key="1">
    <source>
        <dbReference type="SAM" id="Phobius"/>
    </source>
</evidence>
<protein>
    <submittedName>
        <fullName evidence="2">Uncharacterized protein</fullName>
    </submittedName>
</protein>
<dbReference type="EMBL" id="FRFG01000037">
    <property type="protein sequence ID" value="SHO57392.1"/>
    <property type="molecule type" value="Genomic_DNA"/>
</dbReference>
<dbReference type="RefSeq" id="WP_073584257.1">
    <property type="nucleotide sequence ID" value="NZ_AP024898.1"/>
</dbReference>
<name>A0A1M7YXV0_9VIBR</name>
<gene>
    <name evidence="2" type="ORF">VQ7734_03161</name>
</gene>
<reference evidence="3" key="1">
    <citation type="submission" date="2016-12" db="EMBL/GenBank/DDBJ databases">
        <authorList>
            <person name="Rodrigo-Torres L."/>
            <person name="Arahal R.D."/>
            <person name="Lucena T."/>
        </authorList>
    </citation>
    <scope>NUCLEOTIDE SEQUENCE [LARGE SCALE GENOMIC DNA]</scope>
</reference>
<keyword evidence="1" id="KW-0472">Membrane</keyword>
<evidence type="ECO:0000313" key="3">
    <source>
        <dbReference type="Proteomes" id="UP000184600"/>
    </source>
</evidence>
<proteinExistence type="predicted"/>
<keyword evidence="1" id="KW-1133">Transmembrane helix</keyword>
<keyword evidence="3" id="KW-1185">Reference proteome</keyword>